<feature type="region of interest" description="Disordered" evidence="1">
    <location>
        <begin position="1"/>
        <end position="86"/>
    </location>
</feature>
<accession>A0AAV4UFN6</accession>
<dbReference type="Proteomes" id="UP001054837">
    <property type="component" value="Unassembled WGS sequence"/>
</dbReference>
<feature type="compositionally biased region" description="Basic and acidic residues" evidence="1">
    <location>
        <begin position="63"/>
        <end position="86"/>
    </location>
</feature>
<evidence type="ECO:0000256" key="1">
    <source>
        <dbReference type="SAM" id="MobiDB-lite"/>
    </source>
</evidence>
<dbReference type="AlphaFoldDB" id="A0AAV4UFN6"/>
<feature type="compositionally biased region" description="Polar residues" evidence="1">
    <location>
        <begin position="38"/>
        <end position="49"/>
    </location>
</feature>
<dbReference type="EMBL" id="BPLQ01011207">
    <property type="protein sequence ID" value="GIY56621.1"/>
    <property type="molecule type" value="Genomic_DNA"/>
</dbReference>
<comment type="caution">
    <text evidence="2">The sequence shown here is derived from an EMBL/GenBank/DDBJ whole genome shotgun (WGS) entry which is preliminary data.</text>
</comment>
<feature type="compositionally biased region" description="Basic and acidic residues" evidence="1">
    <location>
        <begin position="16"/>
        <end position="37"/>
    </location>
</feature>
<feature type="compositionally biased region" description="Acidic residues" evidence="1">
    <location>
        <begin position="53"/>
        <end position="62"/>
    </location>
</feature>
<proteinExistence type="predicted"/>
<evidence type="ECO:0000313" key="2">
    <source>
        <dbReference type="EMBL" id="GIY56621.1"/>
    </source>
</evidence>
<gene>
    <name evidence="2" type="ORF">CDAR_98291</name>
</gene>
<reference evidence="2 3" key="1">
    <citation type="submission" date="2021-06" db="EMBL/GenBank/DDBJ databases">
        <title>Caerostris darwini draft genome.</title>
        <authorList>
            <person name="Kono N."/>
            <person name="Arakawa K."/>
        </authorList>
    </citation>
    <scope>NUCLEOTIDE SEQUENCE [LARGE SCALE GENOMIC DNA]</scope>
</reference>
<keyword evidence="3" id="KW-1185">Reference proteome</keyword>
<name>A0AAV4UFN6_9ARAC</name>
<sequence length="166" mass="19139">MEKEIENTKRNSIQEQIHDEIPESVREDDAQESKNIDNNDTTIKGTEATNENDSQESEENEIPELKKEDGSLKLRNDKIQGLTREDEIQESKIIANEPTEKACDNFDFVFFCCMRISLSATKERQQSKTSKPSLGDVFLKISTNRPMNMQIEIHANPPVKMDFKHH</sequence>
<evidence type="ECO:0000313" key="3">
    <source>
        <dbReference type="Proteomes" id="UP001054837"/>
    </source>
</evidence>
<protein>
    <submittedName>
        <fullName evidence="2">Uncharacterized protein</fullName>
    </submittedName>
</protein>
<organism evidence="2 3">
    <name type="scientific">Caerostris darwini</name>
    <dbReference type="NCBI Taxonomy" id="1538125"/>
    <lineage>
        <taxon>Eukaryota</taxon>
        <taxon>Metazoa</taxon>
        <taxon>Ecdysozoa</taxon>
        <taxon>Arthropoda</taxon>
        <taxon>Chelicerata</taxon>
        <taxon>Arachnida</taxon>
        <taxon>Araneae</taxon>
        <taxon>Araneomorphae</taxon>
        <taxon>Entelegynae</taxon>
        <taxon>Araneoidea</taxon>
        <taxon>Araneidae</taxon>
        <taxon>Caerostris</taxon>
    </lineage>
</organism>